<evidence type="ECO:0000313" key="3">
    <source>
        <dbReference type="EMBL" id="GFY86427.1"/>
    </source>
</evidence>
<dbReference type="Proteomes" id="UP000585474">
    <property type="component" value="Unassembled WGS sequence"/>
</dbReference>
<dbReference type="InterPro" id="IPR039848">
    <property type="entry name" value="Ribosomal_mS35_mt"/>
</dbReference>
<dbReference type="PANTHER" id="PTHR13490">
    <property type="entry name" value="MITOCHONDRIAL 28S RIBOSOMAL PROTEIN S28"/>
    <property type="match status" value="1"/>
</dbReference>
<dbReference type="GO" id="GO:0003735">
    <property type="term" value="F:structural constituent of ribosome"/>
    <property type="evidence" value="ECO:0007669"/>
    <property type="project" value="InterPro"/>
</dbReference>
<reference evidence="3 4" key="1">
    <citation type="submission" date="2019-07" db="EMBL/GenBank/DDBJ databases">
        <title>De Novo Assembly of kiwifruit Actinidia rufa.</title>
        <authorList>
            <person name="Sugita-Konishi S."/>
            <person name="Sato K."/>
            <person name="Mori E."/>
            <person name="Abe Y."/>
            <person name="Kisaki G."/>
            <person name="Hamano K."/>
            <person name="Suezawa K."/>
            <person name="Otani M."/>
            <person name="Fukuda T."/>
            <person name="Manabe T."/>
            <person name="Gomi K."/>
            <person name="Tabuchi M."/>
            <person name="Akimitsu K."/>
            <person name="Kataoka I."/>
        </authorList>
    </citation>
    <scope>NUCLEOTIDE SEQUENCE [LARGE SCALE GENOMIC DNA]</scope>
    <source>
        <strain evidence="4">cv. Fuchu</strain>
    </source>
</reference>
<proteinExistence type="predicted"/>
<sequence>MRRGASLLRNAWLFNAPNLLSPSPISNLNPNCINPPLISSFSTSICSCIKLRRLFSSESDSPNENPNSNPNPNPDETNLAPQPQKTRDVTADVEDVSNKELKLRIEKYFKGDDEEALPSILEAILARKLAGKHEETDDELVDELQMKPLNDVKDKEFESDFEDLYETDEEIDDLYNATDIVMKRMVKDEYFNMDNKKWEDMIKEATNHGFFKDTRECEAILEDMLSWDKLLPDEIKKKVEKKFDEIGDMVERGEIEAEEGYELFKEFEDMMVLECAEMVEAEGPPQFDETSVPDKKRDLVDPLGEGPILRWQARVVFAPGGDAWHPKNRKVKMSVTVKELGLSKHQFRRMRELVGKRYHAGKDELTITSERLDKAVRGCSIAGFLQEAERPGHVLLRIPDLGHISSSLGSYFGNLYEVLFLFTRFEHREENRKDCLRTLFALIEEAGKANKLVEDARTSYVKQRLKANPAFMERLHTKTLAKKGSELLPA</sequence>
<feature type="region of interest" description="Disordered" evidence="1">
    <location>
        <begin position="57"/>
        <end position="93"/>
    </location>
</feature>
<dbReference type="Pfam" id="PF10213">
    <property type="entry name" value="MRP-S28"/>
    <property type="match status" value="1"/>
</dbReference>
<feature type="domain" description="Small ribosomal subunit protein mS35 mitochondrial conserved" evidence="2">
    <location>
        <begin position="325"/>
        <end position="375"/>
    </location>
</feature>
<evidence type="ECO:0000259" key="2">
    <source>
        <dbReference type="Pfam" id="PF10213"/>
    </source>
</evidence>
<dbReference type="InterPro" id="IPR019349">
    <property type="entry name" value="Ribosomal_mS35_mit"/>
</dbReference>
<dbReference type="GO" id="GO:0005763">
    <property type="term" value="C:mitochondrial small ribosomal subunit"/>
    <property type="evidence" value="ECO:0007669"/>
    <property type="project" value="TreeGrafter"/>
</dbReference>
<dbReference type="PANTHER" id="PTHR13490:SF0">
    <property type="entry name" value="SMALL RIBOSOMAL SUBUNIT PROTEIN MS35"/>
    <property type="match status" value="1"/>
</dbReference>
<accession>A0A7J0ELC2</accession>
<dbReference type="GO" id="GO:0032543">
    <property type="term" value="P:mitochondrial translation"/>
    <property type="evidence" value="ECO:0007669"/>
    <property type="project" value="InterPro"/>
</dbReference>
<evidence type="ECO:0000313" key="4">
    <source>
        <dbReference type="Proteomes" id="UP000585474"/>
    </source>
</evidence>
<dbReference type="EMBL" id="BJWL01000005">
    <property type="protein sequence ID" value="GFY86427.1"/>
    <property type="molecule type" value="Genomic_DNA"/>
</dbReference>
<evidence type="ECO:0000256" key="1">
    <source>
        <dbReference type="SAM" id="MobiDB-lite"/>
    </source>
</evidence>
<comment type="caution">
    <text evidence="3">The sequence shown here is derived from an EMBL/GenBank/DDBJ whole genome shotgun (WGS) entry which is preliminary data.</text>
</comment>
<dbReference type="AlphaFoldDB" id="A0A7J0ELC2"/>
<keyword evidence="4" id="KW-1185">Reference proteome</keyword>
<name>A0A7J0ELC2_9ERIC</name>
<dbReference type="OrthoDB" id="283424at2759"/>
<gene>
    <name evidence="3" type="ORF">Acr_05g0000660</name>
</gene>
<keyword evidence="3" id="KW-0689">Ribosomal protein</keyword>
<protein>
    <submittedName>
        <fullName evidence="3">Ribosomal protein S24/S35</fullName>
    </submittedName>
</protein>
<keyword evidence="3" id="KW-0687">Ribonucleoprotein</keyword>
<feature type="compositionally biased region" description="Low complexity" evidence="1">
    <location>
        <begin position="57"/>
        <end position="76"/>
    </location>
</feature>
<organism evidence="3 4">
    <name type="scientific">Actinidia rufa</name>
    <dbReference type="NCBI Taxonomy" id="165716"/>
    <lineage>
        <taxon>Eukaryota</taxon>
        <taxon>Viridiplantae</taxon>
        <taxon>Streptophyta</taxon>
        <taxon>Embryophyta</taxon>
        <taxon>Tracheophyta</taxon>
        <taxon>Spermatophyta</taxon>
        <taxon>Magnoliopsida</taxon>
        <taxon>eudicotyledons</taxon>
        <taxon>Gunneridae</taxon>
        <taxon>Pentapetalae</taxon>
        <taxon>asterids</taxon>
        <taxon>Ericales</taxon>
        <taxon>Actinidiaceae</taxon>
        <taxon>Actinidia</taxon>
    </lineage>
</organism>